<protein>
    <submittedName>
        <fullName evidence="1">Uncharacterized protein</fullName>
    </submittedName>
</protein>
<accession>A0A2P2IST2</accession>
<name>A0A2P2IST2_RHIMU</name>
<dbReference type="AlphaFoldDB" id="A0A2P2IST2"/>
<sequence>MLHSRFYLSCYLVDNSFCAGLDSLVFE</sequence>
<evidence type="ECO:0000313" key="1">
    <source>
        <dbReference type="EMBL" id="MBW84257.1"/>
    </source>
</evidence>
<proteinExistence type="predicted"/>
<dbReference type="EMBL" id="GGEC01003774">
    <property type="protein sequence ID" value="MBW84257.1"/>
    <property type="molecule type" value="Transcribed_RNA"/>
</dbReference>
<organism evidence="1">
    <name type="scientific">Rhizophora mucronata</name>
    <name type="common">Asiatic mangrove</name>
    <dbReference type="NCBI Taxonomy" id="61149"/>
    <lineage>
        <taxon>Eukaryota</taxon>
        <taxon>Viridiplantae</taxon>
        <taxon>Streptophyta</taxon>
        <taxon>Embryophyta</taxon>
        <taxon>Tracheophyta</taxon>
        <taxon>Spermatophyta</taxon>
        <taxon>Magnoliopsida</taxon>
        <taxon>eudicotyledons</taxon>
        <taxon>Gunneridae</taxon>
        <taxon>Pentapetalae</taxon>
        <taxon>rosids</taxon>
        <taxon>fabids</taxon>
        <taxon>Malpighiales</taxon>
        <taxon>Rhizophoraceae</taxon>
        <taxon>Rhizophora</taxon>
    </lineage>
</organism>
<reference evidence="1" key="1">
    <citation type="submission" date="2018-02" db="EMBL/GenBank/DDBJ databases">
        <title>Rhizophora mucronata_Transcriptome.</title>
        <authorList>
            <person name="Meera S.P."/>
            <person name="Sreeshan A."/>
            <person name="Augustine A."/>
        </authorList>
    </citation>
    <scope>NUCLEOTIDE SEQUENCE</scope>
    <source>
        <tissue evidence="1">Leaf</tissue>
    </source>
</reference>